<evidence type="ECO:0000256" key="1">
    <source>
        <dbReference type="ARBA" id="ARBA00004651"/>
    </source>
</evidence>
<dbReference type="AlphaFoldDB" id="A0A4Q0VDI4"/>
<feature type="transmembrane region" description="Helical" evidence="11">
    <location>
        <begin position="89"/>
        <end position="110"/>
    </location>
</feature>
<organism evidence="13 14">
    <name type="scientific">Clostridium tetani</name>
    <dbReference type="NCBI Taxonomy" id="1513"/>
    <lineage>
        <taxon>Bacteria</taxon>
        <taxon>Bacillati</taxon>
        <taxon>Bacillota</taxon>
        <taxon>Clostridia</taxon>
        <taxon>Eubacteriales</taxon>
        <taxon>Clostridiaceae</taxon>
        <taxon>Clostridium</taxon>
    </lineage>
</organism>
<evidence type="ECO:0000256" key="5">
    <source>
        <dbReference type="ARBA" id="ARBA00022741"/>
    </source>
</evidence>
<dbReference type="Pfam" id="PF07694">
    <property type="entry name" value="5TM-5TMR_LYT"/>
    <property type="match status" value="1"/>
</dbReference>
<dbReference type="InterPro" id="IPR010559">
    <property type="entry name" value="Sig_transdc_His_kin_internal"/>
</dbReference>
<sequence length="565" mass="63639">MILMIYIQLLGSMSTIALSAYIFNQYYISKKLFCLDKEFNKFALIVFFSLLSILGTYTGVNIDSMAPASFNKSTLINLNPHAIANTRPIGAITAGYLGGPLVGICVGLIAGLQRYYVGGFTALACAVATIMGGICGGLARKHSKSKTLNPKLAFITTIIAEILEMIIILILSKPFNHALQLEKIFALPMIIINSVGVFVFVYITKDALEQYNRIGATEAQKALNIAEKTLNYFKKGFDKDNSEKIAKIIWQNTSFESVFIADTKKMISYYGEDINSNLLNESLKNYYKSADYKIVKYRDSSSETVENIFFCIPIYDENNLELVIGLNIVSENFVDKYFTLFVKQLSTLLSNQLKLYKLNKIANEVYVAEFKALKAQIHPHFLFNALNTISSFCRTNPNKARELILNLSSYFRQTLKREEDFITIKEEYDFLNSYLSIENARFGERLKVNINFPKNLLNYKIPVFLLQPLVENSINHGILPKPSGGTVIIEAYSSNENLNFIVKDNGVGMKETDLKKIHSFSTGIGLNNVNERLKLLFGEEYKINIKSNPNKGTSISFSIPKEMNL</sequence>
<evidence type="ECO:0000313" key="14">
    <source>
        <dbReference type="Proteomes" id="UP000290921"/>
    </source>
</evidence>
<feature type="domain" description="Histidine kinase" evidence="12">
    <location>
        <begin position="466"/>
        <end position="563"/>
    </location>
</feature>
<feature type="transmembrane region" description="Helical" evidence="11">
    <location>
        <begin position="6"/>
        <end position="27"/>
    </location>
</feature>
<evidence type="ECO:0000256" key="7">
    <source>
        <dbReference type="ARBA" id="ARBA00022840"/>
    </source>
</evidence>
<keyword evidence="2" id="KW-1003">Cell membrane</keyword>
<dbReference type="Pfam" id="PF06580">
    <property type="entry name" value="His_kinase"/>
    <property type="match status" value="1"/>
</dbReference>
<dbReference type="PANTHER" id="PTHR34220">
    <property type="entry name" value="SENSOR HISTIDINE KINASE YPDA"/>
    <property type="match status" value="1"/>
</dbReference>
<dbReference type="GO" id="GO:0005886">
    <property type="term" value="C:plasma membrane"/>
    <property type="evidence" value="ECO:0007669"/>
    <property type="project" value="UniProtKB-SubCell"/>
</dbReference>
<reference evidence="13 14" key="1">
    <citation type="submission" date="2018-06" db="EMBL/GenBank/DDBJ databases">
        <title>Genome conservation of Clostridium tetani.</title>
        <authorList>
            <person name="Bruggemann H."/>
            <person name="Popoff M.R."/>
        </authorList>
    </citation>
    <scope>NUCLEOTIDE SEQUENCE [LARGE SCALE GENOMIC DNA]</scope>
    <source>
        <strain evidence="13 14">2017.061</strain>
    </source>
</reference>
<dbReference type="Gene3D" id="1.10.1760.20">
    <property type="match status" value="1"/>
</dbReference>
<dbReference type="Pfam" id="PF02518">
    <property type="entry name" value="HATPase_c"/>
    <property type="match status" value="1"/>
</dbReference>
<evidence type="ECO:0000256" key="8">
    <source>
        <dbReference type="ARBA" id="ARBA00022989"/>
    </source>
</evidence>
<keyword evidence="3" id="KW-0808">Transferase</keyword>
<dbReference type="GO" id="GO:0071555">
    <property type="term" value="P:cell wall organization"/>
    <property type="evidence" value="ECO:0007669"/>
    <property type="project" value="InterPro"/>
</dbReference>
<evidence type="ECO:0000256" key="6">
    <source>
        <dbReference type="ARBA" id="ARBA00022777"/>
    </source>
</evidence>
<name>A0A4Q0VDI4_CLOTA</name>
<evidence type="ECO:0000256" key="9">
    <source>
        <dbReference type="ARBA" id="ARBA00023012"/>
    </source>
</evidence>
<dbReference type="PROSITE" id="PS50109">
    <property type="entry name" value="HIS_KIN"/>
    <property type="match status" value="1"/>
</dbReference>
<dbReference type="PANTHER" id="PTHR34220:SF7">
    <property type="entry name" value="SENSOR HISTIDINE KINASE YPDA"/>
    <property type="match status" value="1"/>
</dbReference>
<dbReference type="Proteomes" id="UP000290921">
    <property type="component" value="Unassembled WGS sequence"/>
</dbReference>
<feature type="transmembrane region" description="Helical" evidence="11">
    <location>
        <begin position="117"/>
        <end position="140"/>
    </location>
</feature>
<evidence type="ECO:0000259" key="12">
    <source>
        <dbReference type="PROSITE" id="PS50109"/>
    </source>
</evidence>
<dbReference type="SUPFAM" id="SSF55874">
    <property type="entry name" value="ATPase domain of HSP90 chaperone/DNA topoisomerase II/histidine kinase"/>
    <property type="match status" value="1"/>
</dbReference>
<evidence type="ECO:0000256" key="11">
    <source>
        <dbReference type="SAM" id="Phobius"/>
    </source>
</evidence>
<feature type="transmembrane region" description="Helical" evidence="11">
    <location>
        <begin position="39"/>
        <end position="60"/>
    </location>
</feature>
<keyword evidence="8 11" id="KW-1133">Transmembrane helix</keyword>
<keyword evidence="6 13" id="KW-0418">Kinase</keyword>
<dbReference type="InterPro" id="IPR050640">
    <property type="entry name" value="Bact_2-comp_sensor_kinase"/>
</dbReference>
<dbReference type="InterPro" id="IPR036890">
    <property type="entry name" value="HATPase_C_sf"/>
</dbReference>
<dbReference type="SMART" id="SM00387">
    <property type="entry name" value="HATPase_c"/>
    <property type="match status" value="1"/>
</dbReference>
<protein>
    <submittedName>
        <fullName evidence="13">Histidine kinase</fullName>
    </submittedName>
</protein>
<evidence type="ECO:0000256" key="10">
    <source>
        <dbReference type="ARBA" id="ARBA00023136"/>
    </source>
</evidence>
<comment type="subcellular location">
    <subcellularLocation>
        <location evidence="1">Cell membrane</location>
        <topology evidence="1">Multi-pass membrane protein</topology>
    </subcellularLocation>
</comment>
<feature type="transmembrane region" description="Helical" evidence="11">
    <location>
        <begin position="152"/>
        <end position="172"/>
    </location>
</feature>
<evidence type="ECO:0000256" key="4">
    <source>
        <dbReference type="ARBA" id="ARBA00022692"/>
    </source>
</evidence>
<dbReference type="GO" id="GO:0000155">
    <property type="term" value="F:phosphorelay sensor kinase activity"/>
    <property type="evidence" value="ECO:0007669"/>
    <property type="project" value="InterPro"/>
</dbReference>
<dbReference type="EMBL" id="QMAP01000002">
    <property type="protein sequence ID" value="RXI50036.1"/>
    <property type="molecule type" value="Genomic_DNA"/>
</dbReference>
<keyword evidence="4 11" id="KW-0812">Transmembrane</keyword>
<proteinExistence type="predicted"/>
<gene>
    <name evidence="13" type="ORF">DP130_03410</name>
</gene>
<dbReference type="InterPro" id="IPR011620">
    <property type="entry name" value="Sig_transdc_His_kinase_LytS_TM"/>
</dbReference>
<evidence type="ECO:0000313" key="13">
    <source>
        <dbReference type="EMBL" id="RXI50036.1"/>
    </source>
</evidence>
<accession>A0A4Q0VDI4</accession>
<evidence type="ECO:0000256" key="3">
    <source>
        <dbReference type="ARBA" id="ARBA00022679"/>
    </source>
</evidence>
<feature type="transmembrane region" description="Helical" evidence="11">
    <location>
        <begin position="184"/>
        <end position="203"/>
    </location>
</feature>
<keyword evidence="5" id="KW-0547">Nucleotide-binding</keyword>
<evidence type="ECO:0000256" key="2">
    <source>
        <dbReference type="ARBA" id="ARBA00022475"/>
    </source>
</evidence>
<dbReference type="InterPro" id="IPR003594">
    <property type="entry name" value="HATPase_dom"/>
</dbReference>
<dbReference type="Gene3D" id="3.30.565.10">
    <property type="entry name" value="Histidine kinase-like ATPase, C-terminal domain"/>
    <property type="match status" value="1"/>
</dbReference>
<keyword evidence="9" id="KW-0902">Two-component regulatory system</keyword>
<dbReference type="InterPro" id="IPR005467">
    <property type="entry name" value="His_kinase_dom"/>
</dbReference>
<keyword evidence="10 11" id="KW-0472">Membrane</keyword>
<keyword evidence="7" id="KW-0067">ATP-binding</keyword>
<comment type="caution">
    <text evidence="13">The sequence shown here is derived from an EMBL/GenBank/DDBJ whole genome shotgun (WGS) entry which is preliminary data.</text>
</comment>
<dbReference type="GO" id="GO:0005524">
    <property type="term" value="F:ATP binding"/>
    <property type="evidence" value="ECO:0007669"/>
    <property type="project" value="UniProtKB-KW"/>
</dbReference>